<dbReference type="PANTHER" id="PTHR36302:SF1">
    <property type="entry name" value="COPPER CHAPERONE PCU(A)C"/>
    <property type="match status" value="1"/>
</dbReference>
<proteinExistence type="predicted"/>
<accession>A0A0C1Z6N9</accession>
<dbReference type="Gene3D" id="2.60.40.1890">
    <property type="entry name" value="PCu(A)C copper chaperone"/>
    <property type="match status" value="1"/>
</dbReference>
<evidence type="ECO:0000256" key="1">
    <source>
        <dbReference type="SAM" id="SignalP"/>
    </source>
</evidence>
<dbReference type="SUPFAM" id="SSF110087">
    <property type="entry name" value="DR1885-like metal-binding protein"/>
    <property type="match status" value="1"/>
</dbReference>
<dbReference type="InterPro" id="IPR007410">
    <property type="entry name" value="LpqE-like"/>
</dbReference>
<dbReference type="AlphaFoldDB" id="A0A0C1Z6N9"/>
<dbReference type="Pfam" id="PF04314">
    <property type="entry name" value="PCuAC"/>
    <property type="match status" value="1"/>
</dbReference>
<gene>
    <name evidence="2" type="ORF">H735_16855</name>
</gene>
<feature type="chain" id="PRO_5002143773" evidence="1">
    <location>
        <begin position="24"/>
        <end position="158"/>
    </location>
</feature>
<dbReference type="Proteomes" id="UP000031586">
    <property type="component" value="Unassembled WGS sequence"/>
</dbReference>
<evidence type="ECO:0000313" key="3">
    <source>
        <dbReference type="Proteomes" id="UP000031586"/>
    </source>
</evidence>
<organism evidence="2 3">
    <name type="scientific">Vibrio owensii CAIM 1854 = LMG 25443</name>
    <dbReference type="NCBI Taxonomy" id="1229493"/>
    <lineage>
        <taxon>Bacteria</taxon>
        <taxon>Pseudomonadati</taxon>
        <taxon>Pseudomonadota</taxon>
        <taxon>Gammaproteobacteria</taxon>
        <taxon>Vibrionales</taxon>
        <taxon>Vibrionaceae</taxon>
        <taxon>Vibrio</taxon>
    </lineage>
</organism>
<keyword evidence="1" id="KW-0732">Signal</keyword>
<dbReference type="InterPro" id="IPR058248">
    <property type="entry name" value="Lxx211020-like"/>
</dbReference>
<reference evidence="2 3" key="1">
    <citation type="submission" date="2014-07" db="EMBL/GenBank/DDBJ databases">
        <title>Unique and conserved regions in Vibrio harveyi and related species in comparison with the shrimp pathogen Vibrio harveyi CAIM 1792.</title>
        <authorList>
            <person name="Espinoza-Valles I."/>
            <person name="Vora G."/>
            <person name="Leekitcharoenphon P."/>
            <person name="Ussery D."/>
            <person name="Hoj L."/>
            <person name="Gomez-Gil B."/>
        </authorList>
    </citation>
    <scope>NUCLEOTIDE SEQUENCE [LARGE SCALE GENOMIC DNA]</scope>
    <source>
        <strain evidence="3">CAIM 1854 / LMG 25443</strain>
    </source>
</reference>
<name>A0A0C1Z6N9_9VIBR</name>
<dbReference type="PANTHER" id="PTHR36302">
    <property type="entry name" value="BLR7088 PROTEIN"/>
    <property type="match status" value="1"/>
</dbReference>
<dbReference type="InterPro" id="IPR036182">
    <property type="entry name" value="PCuAC_sf"/>
</dbReference>
<feature type="signal peptide" evidence="1">
    <location>
        <begin position="1"/>
        <end position="23"/>
    </location>
</feature>
<sequence>MIKLMKTTAIALIALLASPLGLAHEYEAGKIHIDHPWSREAPPNAPVIGGFFQLSNLGDADDALIAASTPIADRVEIHTHTKEDGMMKMIKIDEVVVEPQQKVEFKPGSFHLMIFNPTQTLKEGDRFPVTLTFKKAGKVEVEMAVEKKDHMEKHTHHH</sequence>
<dbReference type="RefSeq" id="WP_020197290.1">
    <property type="nucleotide sequence ID" value="NZ_BAOH01000112.1"/>
</dbReference>
<dbReference type="PATRIC" id="fig|1229493.5.peg.2521"/>
<comment type="caution">
    <text evidence="2">The sequence shown here is derived from an EMBL/GenBank/DDBJ whole genome shotgun (WGS) entry which is preliminary data.</text>
</comment>
<dbReference type="EMBL" id="JPRD01000028">
    <property type="protein sequence ID" value="KIF51824.1"/>
    <property type="molecule type" value="Genomic_DNA"/>
</dbReference>
<protein>
    <submittedName>
        <fullName evidence="2">Copper chaperone</fullName>
    </submittedName>
</protein>
<evidence type="ECO:0000313" key="2">
    <source>
        <dbReference type="EMBL" id="KIF51824.1"/>
    </source>
</evidence>